<dbReference type="EMBL" id="GEDG01027300">
    <property type="protein sequence ID" value="JAP13935.1"/>
    <property type="molecule type" value="Transcribed_RNA"/>
</dbReference>
<organism evidence="2">
    <name type="scientific">Solanum chacoense</name>
    <name type="common">Chaco potato</name>
    <dbReference type="NCBI Taxonomy" id="4108"/>
    <lineage>
        <taxon>Eukaryota</taxon>
        <taxon>Viridiplantae</taxon>
        <taxon>Streptophyta</taxon>
        <taxon>Embryophyta</taxon>
        <taxon>Tracheophyta</taxon>
        <taxon>Spermatophyta</taxon>
        <taxon>Magnoliopsida</taxon>
        <taxon>eudicotyledons</taxon>
        <taxon>Gunneridae</taxon>
        <taxon>Pentapetalae</taxon>
        <taxon>asterids</taxon>
        <taxon>lamiids</taxon>
        <taxon>Solanales</taxon>
        <taxon>Solanaceae</taxon>
        <taxon>Solanoideae</taxon>
        <taxon>Solaneae</taxon>
        <taxon>Solanum</taxon>
    </lineage>
</organism>
<name>A0A0V0H0L2_SOLCH</name>
<reference evidence="2" key="1">
    <citation type="submission" date="2015-12" db="EMBL/GenBank/DDBJ databases">
        <title>Gene expression during late stages of embryo sac development: a critical building block for successful pollen-pistil interactions.</title>
        <authorList>
            <person name="Liu Y."/>
            <person name="Joly V."/>
            <person name="Sabar M."/>
            <person name="Matton D.P."/>
        </authorList>
    </citation>
    <scope>NUCLEOTIDE SEQUENCE</scope>
</reference>
<keyword evidence="1" id="KW-1133">Transmembrane helix</keyword>
<dbReference type="AlphaFoldDB" id="A0A0V0H0L2"/>
<protein>
    <submittedName>
        <fullName evidence="2">Putative ovule protein</fullName>
    </submittedName>
</protein>
<proteinExistence type="predicted"/>
<sequence length="61" mass="7203">VSYFFLQTAHISVSGATFLALRLLFCLSQFWLNSSTFRVWHHSMFQTMSVFLIKCCRYNIC</sequence>
<feature type="non-terminal residue" evidence="2">
    <location>
        <position position="1"/>
    </location>
</feature>
<evidence type="ECO:0000256" key="1">
    <source>
        <dbReference type="SAM" id="Phobius"/>
    </source>
</evidence>
<feature type="transmembrane region" description="Helical" evidence="1">
    <location>
        <begin position="12"/>
        <end position="32"/>
    </location>
</feature>
<keyword evidence="1" id="KW-0812">Transmembrane</keyword>
<keyword evidence="1" id="KW-0472">Membrane</keyword>
<evidence type="ECO:0000313" key="2">
    <source>
        <dbReference type="EMBL" id="JAP13935.1"/>
    </source>
</evidence>
<accession>A0A0V0H0L2</accession>